<dbReference type="Proteomes" id="UP001152622">
    <property type="component" value="Chromosome 14"/>
</dbReference>
<comment type="caution">
    <text evidence="2">The sequence shown here is derived from an EMBL/GenBank/DDBJ whole genome shotgun (WGS) entry which is preliminary data.</text>
</comment>
<feature type="region of interest" description="Disordered" evidence="1">
    <location>
        <begin position="45"/>
        <end position="193"/>
    </location>
</feature>
<gene>
    <name evidence="2" type="ORF">SKAU_G00327870</name>
</gene>
<feature type="compositionally biased region" description="Low complexity" evidence="1">
    <location>
        <begin position="171"/>
        <end position="184"/>
    </location>
</feature>
<keyword evidence="3" id="KW-1185">Reference proteome</keyword>
<feature type="compositionally biased region" description="Low complexity" evidence="1">
    <location>
        <begin position="45"/>
        <end position="54"/>
    </location>
</feature>
<sequence>MTDVLGTRPGWWRRSTYKAPISCFLENFLACLLTPLPPSLVWARGAAPGSAPGADVEQSESTRPHSTVRAYVRTAQTRPPTPLRGPDLSLASAGGNEGLTPAVRRRGLGELDTGKHWRRPSSAVGPAPPYAREAPVKHTRARDPRPLSRASPDSRNGATKTCPGRAAATCSSSVQKSSVQLLRSAAGPFRSVR</sequence>
<accession>A0A9Q1EQ52</accession>
<proteinExistence type="predicted"/>
<evidence type="ECO:0000313" key="3">
    <source>
        <dbReference type="Proteomes" id="UP001152622"/>
    </source>
</evidence>
<dbReference type="EMBL" id="JAINUF010000014">
    <property type="protein sequence ID" value="KAJ8342859.1"/>
    <property type="molecule type" value="Genomic_DNA"/>
</dbReference>
<evidence type="ECO:0000256" key="1">
    <source>
        <dbReference type="SAM" id="MobiDB-lite"/>
    </source>
</evidence>
<protein>
    <submittedName>
        <fullName evidence="2">Uncharacterized protein</fullName>
    </submittedName>
</protein>
<name>A0A9Q1EQ52_SYNKA</name>
<dbReference type="AlphaFoldDB" id="A0A9Q1EQ52"/>
<evidence type="ECO:0000313" key="2">
    <source>
        <dbReference type="EMBL" id="KAJ8342859.1"/>
    </source>
</evidence>
<reference evidence="2" key="1">
    <citation type="journal article" date="2023" name="Science">
        <title>Genome structures resolve the early diversification of teleost fishes.</title>
        <authorList>
            <person name="Parey E."/>
            <person name="Louis A."/>
            <person name="Montfort J."/>
            <person name="Bouchez O."/>
            <person name="Roques C."/>
            <person name="Iampietro C."/>
            <person name="Lluch J."/>
            <person name="Castinel A."/>
            <person name="Donnadieu C."/>
            <person name="Desvignes T."/>
            <person name="Floi Bucao C."/>
            <person name="Jouanno E."/>
            <person name="Wen M."/>
            <person name="Mejri S."/>
            <person name="Dirks R."/>
            <person name="Jansen H."/>
            <person name="Henkel C."/>
            <person name="Chen W.J."/>
            <person name="Zahm M."/>
            <person name="Cabau C."/>
            <person name="Klopp C."/>
            <person name="Thompson A.W."/>
            <person name="Robinson-Rechavi M."/>
            <person name="Braasch I."/>
            <person name="Lecointre G."/>
            <person name="Bobe J."/>
            <person name="Postlethwait J.H."/>
            <person name="Berthelot C."/>
            <person name="Roest Crollius H."/>
            <person name="Guiguen Y."/>
        </authorList>
    </citation>
    <scope>NUCLEOTIDE SEQUENCE</scope>
    <source>
        <strain evidence="2">WJC10195</strain>
    </source>
</reference>
<organism evidence="2 3">
    <name type="scientific">Synaphobranchus kaupii</name>
    <name type="common">Kaup's arrowtooth eel</name>
    <dbReference type="NCBI Taxonomy" id="118154"/>
    <lineage>
        <taxon>Eukaryota</taxon>
        <taxon>Metazoa</taxon>
        <taxon>Chordata</taxon>
        <taxon>Craniata</taxon>
        <taxon>Vertebrata</taxon>
        <taxon>Euteleostomi</taxon>
        <taxon>Actinopterygii</taxon>
        <taxon>Neopterygii</taxon>
        <taxon>Teleostei</taxon>
        <taxon>Anguilliformes</taxon>
        <taxon>Synaphobranchidae</taxon>
        <taxon>Synaphobranchus</taxon>
    </lineage>
</organism>